<reference evidence="1" key="1">
    <citation type="journal article" date="2021" name="bioRxiv">
        <title>Whole Genome Assembly and Annotation of Northern Wild Rice, Zizania palustris L., Supports a Whole Genome Duplication in the Zizania Genus.</title>
        <authorList>
            <person name="Haas M."/>
            <person name="Kono T."/>
            <person name="Macchietto M."/>
            <person name="Millas R."/>
            <person name="McGilp L."/>
            <person name="Shao M."/>
            <person name="Duquette J."/>
            <person name="Hirsch C.N."/>
            <person name="Kimball J."/>
        </authorList>
    </citation>
    <scope>NUCLEOTIDE SEQUENCE</scope>
    <source>
        <tissue evidence="1">Fresh leaf tissue</tissue>
    </source>
</reference>
<reference evidence="1" key="2">
    <citation type="submission" date="2021-02" db="EMBL/GenBank/DDBJ databases">
        <authorList>
            <person name="Kimball J.A."/>
            <person name="Haas M.W."/>
            <person name="Macchietto M."/>
            <person name="Kono T."/>
            <person name="Duquette J."/>
            <person name="Shao M."/>
        </authorList>
    </citation>
    <scope>NUCLEOTIDE SEQUENCE</scope>
    <source>
        <tissue evidence="1">Fresh leaf tissue</tissue>
    </source>
</reference>
<proteinExistence type="predicted"/>
<name>A0A8J5RQT3_ZIZPA</name>
<accession>A0A8J5RQT3</accession>
<evidence type="ECO:0000313" key="1">
    <source>
        <dbReference type="EMBL" id="KAG8054222.1"/>
    </source>
</evidence>
<dbReference type="AlphaFoldDB" id="A0A8J5RQT3"/>
<organism evidence="1 2">
    <name type="scientific">Zizania palustris</name>
    <name type="common">Northern wild rice</name>
    <dbReference type="NCBI Taxonomy" id="103762"/>
    <lineage>
        <taxon>Eukaryota</taxon>
        <taxon>Viridiplantae</taxon>
        <taxon>Streptophyta</taxon>
        <taxon>Embryophyta</taxon>
        <taxon>Tracheophyta</taxon>
        <taxon>Spermatophyta</taxon>
        <taxon>Magnoliopsida</taxon>
        <taxon>Liliopsida</taxon>
        <taxon>Poales</taxon>
        <taxon>Poaceae</taxon>
        <taxon>BOP clade</taxon>
        <taxon>Oryzoideae</taxon>
        <taxon>Oryzeae</taxon>
        <taxon>Zizaniinae</taxon>
        <taxon>Zizania</taxon>
    </lineage>
</organism>
<gene>
    <name evidence="1" type="ORF">GUJ93_ZPchr0001g31234</name>
</gene>
<dbReference type="EMBL" id="JAAALK010000288">
    <property type="protein sequence ID" value="KAG8054222.1"/>
    <property type="molecule type" value="Genomic_DNA"/>
</dbReference>
<dbReference type="Proteomes" id="UP000729402">
    <property type="component" value="Unassembled WGS sequence"/>
</dbReference>
<comment type="caution">
    <text evidence="1">The sequence shown here is derived from an EMBL/GenBank/DDBJ whole genome shotgun (WGS) entry which is preliminary data.</text>
</comment>
<evidence type="ECO:0000313" key="2">
    <source>
        <dbReference type="Proteomes" id="UP000729402"/>
    </source>
</evidence>
<protein>
    <submittedName>
        <fullName evidence="1">Uncharacterized protein</fullName>
    </submittedName>
</protein>
<sequence length="98" mass="10876">MRFVIDTVSTVLCETRACLDLLTQRNYSLERAQRKTSRQQALGTVVCHCSCVFRDGFFTSAAAAGTVQRMDCMPALPAAAKSQGQQPFLTKLYLRVPE</sequence>
<keyword evidence="2" id="KW-1185">Reference proteome</keyword>